<evidence type="ECO:0000256" key="2">
    <source>
        <dbReference type="ARBA" id="ARBA00022679"/>
    </source>
</evidence>
<proteinExistence type="predicted"/>
<dbReference type="InterPro" id="IPR052047">
    <property type="entry name" value="GH94_Enzymes"/>
</dbReference>
<organism evidence="4">
    <name type="scientific">uncultured Thermoanaerobacter sp</name>
    <dbReference type="NCBI Taxonomy" id="242695"/>
    <lineage>
        <taxon>Bacteria</taxon>
        <taxon>Bacillati</taxon>
        <taxon>Bacillota</taxon>
        <taxon>Clostridia</taxon>
        <taxon>Thermoanaerobacterales</taxon>
        <taxon>Thermoanaerobacteraceae</taxon>
        <taxon>Thermoanaerobacter</taxon>
        <taxon>environmental samples</taxon>
    </lineage>
</organism>
<dbReference type="EMBL" id="KF116566">
    <property type="protein sequence ID" value="AIA83811.1"/>
    <property type="molecule type" value="Genomic_DNA"/>
</dbReference>
<dbReference type="AlphaFoldDB" id="A0A060BTH6"/>
<dbReference type="SUPFAM" id="SSF48208">
    <property type="entry name" value="Six-hairpin glycosidases"/>
    <property type="match status" value="1"/>
</dbReference>
<name>A0A060BTH6_9THEO</name>
<dbReference type="GO" id="GO:0005975">
    <property type="term" value="P:carbohydrate metabolic process"/>
    <property type="evidence" value="ECO:0007669"/>
    <property type="project" value="InterPro"/>
</dbReference>
<feature type="domain" description="Glycosyl hydrolase 94 catalytic" evidence="3">
    <location>
        <begin position="6"/>
        <end position="92"/>
    </location>
</feature>
<evidence type="ECO:0000259" key="3">
    <source>
        <dbReference type="Pfam" id="PF17167"/>
    </source>
</evidence>
<dbReference type="InterPro" id="IPR033432">
    <property type="entry name" value="GH94_catalytic"/>
</dbReference>
<dbReference type="InterPro" id="IPR012341">
    <property type="entry name" value="6hp_glycosidase-like_sf"/>
</dbReference>
<dbReference type="InterPro" id="IPR008928">
    <property type="entry name" value="6-hairpin_glycosidase_sf"/>
</dbReference>
<feature type="non-terminal residue" evidence="4">
    <location>
        <position position="1"/>
    </location>
</feature>
<sequence>HLGAKGRGESVWLTWFAALVLRRIAPLCRERGDRARAERYEKMAALLAARADRTWDGGWYLRGYDDAGSPFGGRGGRECEIDSIAQSFAVFAPGR</sequence>
<dbReference type="Pfam" id="PF17167">
    <property type="entry name" value="Glyco_hydro_94"/>
    <property type="match status" value="1"/>
</dbReference>
<dbReference type="GO" id="GO:0016757">
    <property type="term" value="F:glycosyltransferase activity"/>
    <property type="evidence" value="ECO:0007669"/>
    <property type="project" value="UniProtKB-KW"/>
</dbReference>
<protein>
    <submittedName>
        <fullName evidence="4">CAZy families GH94|GT84 protein</fullName>
    </submittedName>
</protein>
<dbReference type="Gene3D" id="1.50.10.10">
    <property type="match status" value="1"/>
</dbReference>
<evidence type="ECO:0000313" key="4">
    <source>
        <dbReference type="EMBL" id="AIA83811.1"/>
    </source>
</evidence>
<reference evidence="4" key="1">
    <citation type="journal article" date="2013" name="Environ. Microbiol.">
        <title>Seasonally variable intestinal metagenomes of the red palm weevil (Rhynchophorus ferrugineus).</title>
        <authorList>
            <person name="Jia S."/>
            <person name="Zhang X."/>
            <person name="Zhang G."/>
            <person name="Yin A."/>
            <person name="Zhang S."/>
            <person name="Li F."/>
            <person name="Wang L."/>
            <person name="Zhao D."/>
            <person name="Yun Q."/>
            <person name="Tala"/>
            <person name="Wang J."/>
            <person name="Sun G."/>
            <person name="Baabdullah M."/>
            <person name="Yu X."/>
            <person name="Hu S."/>
            <person name="Al-Mssallem I.S."/>
            <person name="Yu J."/>
        </authorList>
    </citation>
    <scope>NUCLEOTIDE SEQUENCE</scope>
</reference>
<keyword evidence="1" id="KW-0328">Glycosyltransferase</keyword>
<accession>A0A060BTH6</accession>
<keyword evidence="2" id="KW-0808">Transferase</keyword>
<dbReference type="PANTHER" id="PTHR37469">
    <property type="entry name" value="CELLOBIONIC ACID PHOSPHORYLASE-RELATED"/>
    <property type="match status" value="1"/>
</dbReference>
<evidence type="ECO:0000256" key="1">
    <source>
        <dbReference type="ARBA" id="ARBA00022676"/>
    </source>
</evidence>
<dbReference type="PANTHER" id="PTHR37469:SF2">
    <property type="entry name" value="CELLOBIONIC ACID PHOSPHORYLASE"/>
    <property type="match status" value="1"/>
</dbReference>